<feature type="domain" description="Histidine kinase/HSP90-like ATPase" evidence="6">
    <location>
        <begin position="319"/>
        <end position="410"/>
    </location>
</feature>
<keyword evidence="2 7" id="KW-0418">Kinase</keyword>
<dbReference type="InterPro" id="IPR036890">
    <property type="entry name" value="HATPase_C_sf"/>
</dbReference>
<dbReference type="AlphaFoldDB" id="A0A542YML0"/>
<dbReference type="PANTHER" id="PTHR24421">
    <property type="entry name" value="NITRATE/NITRITE SENSOR PROTEIN NARX-RELATED"/>
    <property type="match status" value="1"/>
</dbReference>
<dbReference type="Gene3D" id="3.30.565.10">
    <property type="entry name" value="Histidine kinase-like ATPase, C-terminal domain"/>
    <property type="match status" value="1"/>
</dbReference>
<keyword evidence="3" id="KW-0902">Two-component regulatory system</keyword>
<keyword evidence="5" id="KW-0472">Membrane</keyword>
<dbReference type="InterPro" id="IPR003594">
    <property type="entry name" value="HATPase_dom"/>
</dbReference>
<keyword evidence="5" id="KW-0812">Transmembrane</keyword>
<keyword evidence="5" id="KW-1133">Transmembrane helix</keyword>
<feature type="transmembrane region" description="Helical" evidence="5">
    <location>
        <begin position="161"/>
        <end position="178"/>
    </location>
</feature>
<evidence type="ECO:0000256" key="2">
    <source>
        <dbReference type="ARBA" id="ARBA00022777"/>
    </source>
</evidence>
<dbReference type="GO" id="GO:0016020">
    <property type="term" value="C:membrane"/>
    <property type="evidence" value="ECO:0007669"/>
    <property type="project" value="InterPro"/>
</dbReference>
<dbReference type="InterPro" id="IPR050482">
    <property type="entry name" value="Sensor_HK_TwoCompSys"/>
</dbReference>
<evidence type="ECO:0000313" key="7">
    <source>
        <dbReference type="EMBL" id="TQL49319.1"/>
    </source>
</evidence>
<dbReference type="InterPro" id="IPR011712">
    <property type="entry name" value="Sig_transdc_His_kin_sub3_dim/P"/>
</dbReference>
<dbReference type="SUPFAM" id="SSF55874">
    <property type="entry name" value="ATPase domain of HSP90 chaperone/DNA topoisomerase II/histidine kinase"/>
    <property type="match status" value="1"/>
</dbReference>
<dbReference type="Pfam" id="PF07730">
    <property type="entry name" value="HisKA_3"/>
    <property type="match status" value="1"/>
</dbReference>
<dbReference type="Pfam" id="PF02518">
    <property type="entry name" value="HATPase_c"/>
    <property type="match status" value="1"/>
</dbReference>
<organism evidence="7 8">
    <name type="scientific">Ornithinicoccus hortensis</name>
    <dbReference type="NCBI Taxonomy" id="82346"/>
    <lineage>
        <taxon>Bacteria</taxon>
        <taxon>Bacillati</taxon>
        <taxon>Actinomycetota</taxon>
        <taxon>Actinomycetes</taxon>
        <taxon>Micrococcales</taxon>
        <taxon>Intrasporangiaceae</taxon>
        <taxon>Ornithinicoccus</taxon>
    </lineage>
</organism>
<dbReference type="GO" id="GO:0046983">
    <property type="term" value="F:protein dimerization activity"/>
    <property type="evidence" value="ECO:0007669"/>
    <property type="project" value="InterPro"/>
</dbReference>
<evidence type="ECO:0000256" key="5">
    <source>
        <dbReference type="SAM" id="Phobius"/>
    </source>
</evidence>
<evidence type="ECO:0000259" key="6">
    <source>
        <dbReference type="SMART" id="SM00387"/>
    </source>
</evidence>
<proteinExistence type="predicted"/>
<evidence type="ECO:0000256" key="1">
    <source>
        <dbReference type="ARBA" id="ARBA00022679"/>
    </source>
</evidence>
<feature type="region of interest" description="Disordered" evidence="4">
    <location>
        <begin position="410"/>
        <end position="443"/>
    </location>
</feature>
<evidence type="ECO:0000313" key="8">
    <source>
        <dbReference type="Proteomes" id="UP000319516"/>
    </source>
</evidence>
<keyword evidence="1" id="KW-0808">Transferase</keyword>
<reference evidence="7 8" key="1">
    <citation type="submission" date="2019-06" db="EMBL/GenBank/DDBJ databases">
        <title>Sequencing the genomes of 1000 actinobacteria strains.</title>
        <authorList>
            <person name="Klenk H.-P."/>
        </authorList>
    </citation>
    <scope>NUCLEOTIDE SEQUENCE [LARGE SCALE GENOMIC DNA]</scope>
    <source>
        <strain evidence="7 8">DSM 12335</strain>
    </source>
</reference>
<dbReference type="EMBL" id="VFOP01000001">
    <property type="protein sequence ID" value="TQL49319.1"/>
    <property type="molecule type" value="Genomic_DNA"/>
</dbReference>
<sequence length="443" mass="47429">MFALALYLPWLLLLEATGAANSVDSMAAVLPLFVIAATGAYAAVHRYRTSADPEQRRQVRGVMAALVLWLGVVLVRLPLAEVLDRPTVASLLGQAGYQLLSSAAVVLLCASVVVAVLRHRLYEVDVWVNRALVYGTLTALVALLYAVSVALGGLVWRGNGWAAALVATCLLAVFLHPLRLRVQRLVDRFVYGHSLDPHALLADLRESRERILRAREDERARLQRDLHDGLGPTLASLYQRVDAARGLVRRDPAAAEELLEDVGTRTRAVIGEIRTLVRALRPPELDELGLAGSIRAAAGRIDGVPVTVDNDDLPPLGPVVEIAAYRIATEALTNVARHAGAQGVWLRLEGDPRGLRLVVRDDGTGLPDRVVPGAGLRSMRERAEELGGTLEVHRLTGGGTRLTALLPGAVSGGARQPGTRAAREVSGGTRQPGTRAAREVSGD</sequence>
<evidence type="ECO:0000256" key="3">
    <source>
        <dbReference type="ARBA" id="ARBA00023012"/>
    </source>
</evidence>
<dbReference type="Gene3D" id="1.20.5.1930">
    <property type="match status" value="1"/>
</dbReference>
<dbReference type="SMART" id="SM00387">
    <property type="entry name" value="HATPase_c"/>
    <property type="match status" value="1"/>
</dbReference>
<feature type="transmembrane region" description="Helical" evidence="5">
    <location>
        <begin position="59"/>
        <end position="79"/>
    </location>
</feature>
<comment type="caution">
    <text evidence="7">The sequence shown here is derived from an EMBL/GenBank/DDBJ whole genome shotgun (WGS) entry which is preliminary data.</text>
</comment>
<dbReference type="RefSeq" id="WP_141783589.1">
    <property type="nucleotide sequence ID" value="NZ_BAAAIK010000003.1"/>
</dbReference>
<keyword evidence="8" id="KW-1185">Reference proteome</keyword>
<feature type="transmembrane region" description="Helical" evidence="5">
    <location>
        <begin position="28"/>
        <end position="47"/>
    </location>
</feature>
<dbReference type="GO" id="GO:0000155">
    <property type="term" value="F:phosphorelay sensor kinase activity"/>
    <property type="evidence" value="ECO:0007669"/>
    <property type="project" value="InterPro"/>
</dbReference>
<name>A0A542YML0_9MICO</name>
<dbReference type="CDD" id="cd16917">
    <property type="entry name" value="HATPase_UhpB-NarQ-NarX-like"/>
    <property type="match status" value="1"/>
</dbReference>
<feature type="transmembrane region" description="Helical" evidence="5">
    <location>
        <begin position="131"/>
        <end position="155"/>
    </location>
</feature>
<dbReference type="OrthoDB" id="227596at2"/>
<gene>
    <name evidence="7" type="ORF">FB467_0387</name>
</gene>
<feature type="transmembrane region" description="Helical" evidence="5">
    <location>
        <begin position="99"/>
        <end position="119"/>
    </location>
</feature>
<dbReference type="Proteomes" id="UP000319516">
    <property type="component" value="Unassembled WGS sequence"/>
</dbReference>
<accession>A0A542YML0</accession>
<evidence type="ECO:0000256" key="4">
    <source>
        <dbReference type="SAM" id="MobiDB-lite"/>
    </source>
</evidence>
<protein>
    <submittedName>
        <fullName evidence="7">Signal transduction histidine kinase</fullName>
    </submittedName>
</protein>